<comment type="function">
    <text evidence="1">Dirigent proteins impart stereoselectivity on the phenoxy radical-coupling reaction, yielding optically active lignans from two molecules of coniferyl alcohol in the biosynthesis of lignans, flavonolignans, and alkaloids and thus plays a central role in plant secondary metabolism.</text>
</comment>
<dbReference type="AlphaFoldDB" id="A0A8X8CPF9"/>
<keyword evidence="3" id="KW-1185">Reference proteome</keyword>
<keyword evidence="1" id="KW-0964">Secreted</keyword>
<dbReference type="EMBL" id="JAAWWB010000018">
    <property type="protein sequence ID" value="KAG6761645.1"/>
    <property type="molecule type" value="Genomic_DNA"/>
</dbReference>
<gene>
    <name evidence="2" type="ORF">POTOM_034873</name>
</gene>
<comment type="subunit">
    <text evidence="1">Homodimer.</text>
</comment>
<evidence type="ECO:0000313" key="2">
    <source>
        <dbReference type="EMBL" id="KAG6761645.1"/>
    </source>
</evidence>
<dbReference type="OrthoDB" id="1864232at2759"/>
<comment type="caution">
    <text evidence="2">The sequence shown here is derived from an EMBL/GenBank/DDBJ whole genome shotgun (WGS) entry which is preliminary data.</text>
</comment>
<organism evidence="2 3">
    <name type="scientific">Populus tomentosa</name>
    <name type="common">Chinese white poplar</name>
    <dbReference type="NCBI Taxonomy" id="118781"/>
    <lineage>
        <taxon>Eukaryota</taxon>
        <taxon>Viridiplantae</taxon>
        <taxon>Streptophyta</taxon>
        <taxon>Embryophyta</taxon>
        <taxon>Tracheophyta</taxon>
        <taxon>Spermatophyta</taxon>
        <taxon>Magnoliopsida</taxon>
        <taxon>eudicotyledons</taxon>
        <taxon>Gunneridae</taxon>
        <taxon>Pentapetalae</taxon>
        <taxon>rosids</taxon>
        <taxon>fabids</taxon>
        <taxon>Malpighiales</taxon>
        <taxon>Salicaceae</taxon>
        <taxon>Saliceae</taxon>
        <taxon>Populus</taxon>
    </lineage>
</organism>
<dbReference type="InterPro" id="IPR004265">
    <property type="entry name" value="Dirigent"/>
</dbReference>
<comment type="similarity">
    <text evidence="1">Belongs to the plant dirigent protein family.</text>
</comment>
<dbReference type="Pfam" id="PF03018">
    <property type="entry name" value="Dirigent"/>
    <property type="match status" value="2"/>
</dbReference>
<feature type="signal peptide" evidence="1">
    <location>
        <begin position="1"/>
        <end position="23"/>
    </location>
</feature>
<accession>A0A8X8CPF9</accession>
<proteinExistence type="inferred from homology"/>
<protein>
    <recommendedName>
        <fullName evidence="1">Dirigent protein</fullName>
    </recommendedName>
</protein>
<evidence type="ECO:0000256" key="1">
    <source>
        <dbReference type="RuleBase" id="RU363099"/>
    </source>
</evidence>
<comment type="subcellular location">
    <subcellularLocation>
        <location evidence="1">Secreted</location>
        <location evidence="1">Extracellular space</location>
        <location evidence="1">Apoplast</location>
    </subcellularLocation>
</comment>
<keyword evidence="1" id="KW-0732">Signal</keyword>
<name>A0A8X8CPF9_POPTO</name>
<sequence length="408" mass="44298">MARMAAFVCALIICIAIVPAAYGEYYTKSRHVPRKEKVTRLHFFLHDILSGKNPSAVKVAGSNRTEGDKSPTPFGSVYAIDDPLKVGPEPDSKTIGNAQGLYLSSSQDYSKFTIVMCVDFGFTEGKFKGSSFSVFSRNPVTEADREVAVVGGRGKFRMARGFAKVKTSHFNATNGDAVLEYKNSKRVNLQFITMGSYIQDTPSCIILSQTVLPIFLVQGQRRKKMAKATLVLLVISLVGVMQWAKSTNAESWASRLEAEKENVTNLQFYFHDILSGKNPTAIKVAQPSADNKSPTLFGSIMMADDPLTEGPDPSSKPVGRAQGIYGSAGQNELALIMAMNFAFTDGIYNGSCISLLGKNPAMNPVREMPIVGGTGLFRFARGYAVAQTHWLDVTTGDAIVGYNVTVVH</sequence>
<dbReference type="GO" id="GO:0048046">
    <property type="term" value="C:apoplast"/>
    <property type="evidence" value="ECO:0007669"/>
    <property type="project" value="UniProtKB-SubCell"/>
</dbReference>
<dbReference type="Proteomes" id="UP000886885">
    <property type="component" value="Chromosome 9D"/>
</dbReference>
<dbReference type="PANTHER" id="PTHR21495">
    <property type="entry name" value="NUCLEOPORIN-RELATED"/>
    <property type="match status" value="1"/>
</dbReference>
<keyword evidence="1" id="KW-0052">Apoplast</keyword>
<feature type="chain" id="PRO_5036518194" description="Dirigent protein" evidence="1">
    <location>
        <begin position="24"/>
        <end position="408"/>
    </location>
</feature>
<evidence type="ECO:0000313" key="3">
    <source>
        <dbReference type="Proteomes" id="UP000886885"/>
    </source>
</evidence>
<reference evidence="2" key="1">
    <citation type="journal article" date="2020" name="bioRxiv">
        <title>Hybrid origin of Populus tomentosa Carr. identified through genome sequencing and phylogenomic analysis.</title>
        <authorList>
            <person name="An X."/>
            <person name="Gao K."/>
            <person name="Chen Z."/>
            <person name="Li J."/>
            <person name="Yang X."/>
            <person name="Yang X."/>
            <person name="Zhou J."/>
            <person name="Guo T."/>
            <person name="Zhao T."/>
            <person name="Huang S."/>
            <person name="Miao D."/>
            <person name="Khan W.U."/>
            <person name="Rao P."/>
            <person name="Ye M."/>
            <person name="Lei B."/>
            <person name="Liao W."/>
            <person name="Wang J."/>
            <person name="Ji L."/>
            <person name="Li Y."/>
            <person name="Guo B."/>
            <person name="Mustafa N.S."/>
            <person name="Li S."/>
            <person name="Yun Q."/>
            <person name="Keller S.R."/>
            <person name="Mao J."/>
            <person name="Zhang R."/>
            <person name="Strauss S.H."/>
        </authorList>
    </citation>
    <scope>NUCLEOTIDE SEQUENCE</scope>
    <source>
        <strain evidence="2">GM15</strain>
        <tissue evidence="2">Leaf</tissue>
    </source>
</reference>